<sequence>MFIPIIMISSLLFLLIFGTKSLNKTREQQYEFLIENIKVEVDFYCEQVRTFNFTIGLRNTNFLFNHCDLYVTKNAIIILGFKKDSFLNNFHFR</sequence>
<reference evidence="2" key="1">
    <citation type="submission" date="2016-11" db="EMBL/GenBank/DDBJ databases">
        <authorList>
            <person name="Varghese N."/>
            <person name="Submissions S."/>
        </authorList>
    </citation>
    <scope>NUCLEOTIDE SEQUENCE [LARGE SCALE GENOMIC DNA]</scope>
    <source>
        <strain evidence="2">DSM 17963</strain>
    </source>
</reference>
<dbReference type="STRING" id="370979.SAMN05443663_101678"/>
<evidence type="ECO:0000313" key="1">
    <source>
        <dbReference type="EMBL" id="SHF97364.1"/>
    </source>
</evidence>
<name>A0A1M5G133_9FLAO</name>
<protein>
    <submittedName>
        <fullName evidence="1">Uncharacterized protein</fullName>
    </submittedName>
</protein>
<evidence type="ECO:0000313" key="2">
    <source>
        <dbReference type="Proteomes" id="UP000184071"/>
    </source>
</evidence>
<keyword evidence="2" id="KW-1185">Reference proteome</keyword>
<proteinExistence type="predicted"/>
<dbReference type="AlphaFoldDB" id="A0A1M5G133"/>
<dbReference type="EMBL" id="FQWC01000001">
    <property type="protein sequence ID" value="SHF97364.1"/>
    <property type="molecule type" value="Genomic_DNA"/>
</dbReference>
<organism evidence="1 2">
    <name type="scientific">Flavobacterium defluvii</name>
    <dbReference type="NCBI Taxonomy" id="370979"/>
    <lineage>
        <taxon>Bacteria</taxon>
        <taxon>Pseudomonadati</taxon>
        <taxon>Bacteroidota</taxon>
        <taxon>Flavobacteriia</taxon>
        <taxon>Flavobacteriales</taxon>
        <taxon>Flavobacteriaceae</taxon>
        <taxon>Flavobacterium</taxon>
    </lineage>
</organism>
<accession>A0A1M5G133</accession>
<dbReference type="Proteomes" id="UP000184071">
    <property type="component" value="Unassembled WGS sequence"/>
</dbReference>
<gene>
    <name evidence="1" type="ORF">SAMN05443663_101678</name>
</gene>